<dbReference type="AlphaFoldDB" id="A0A2T0PUA4"/>
<keyword evidence="1" id="KW-0472">Membrane</keyword>
<keyword evidence="3" id="KW-1185">Reference proteome</keyword>
<comment type="caution">
    <text evidence="2">The sequence shown here is derived from an EMBL/GenBank/DDBJ whole genome shotgun (WGS) entry which is preliminary data.</text>
</comment>
<proteinExistence type="predicted"/>
<dbReference type="EMBL" id="PVZC01000010">
    <property type="protein sequence ID" value="PRX92378.1"/>
    <property type="molecule type" value="Genomic_DNA"/>
</dbReference>
<evidence type="ECO:0000256" key="1">
    <source>
        <dbReference type="SAM" id="Phobius"/>
    </source>
</evidence>
<evidence type="ECO:0000313" key="2">
    <source>
        <dbReference type="EMBL" id="PRX92378.1"/>
    </source>
</evidence>
<feature type="transmembrane region" description="Helical" evidence="1">
    <location>
        <begin position="97"/>
        <end position="116"/>
    </location>
</feature>
<reference evidence="2 3" key="1">
    <citation type="submission" date="2018-03" db="EMBL/GenBank/DDBJ databases">
        <title>Genomic Encyclopedia of Archaeal and Bacterial Type Strains, Phase II (KMG-II): from individual species to whole genera.</title>
        <authorList>
            <person name="Goeker M."/>
        </authorList>
    </citation>
    <scope>NUCLEOTIDE SEQUENCE [LARGE SCALE GENOMIC DNA]</scope>
    <source>
        <strain evidence="2 3">DSM 45601</strain>
    </source>
</reference>
<gene>
    <name evidence="2" type="ORF">CLV72_110138</name>
</gene>
<dbReference type="RefSeq" id="WP_106252580.1">
    <property type="nucleotide sequence ID" value="NZ_PVZC01000010.1"/>
</dbReference>
<accession>A0A2T0PUA4</accession>
<evidence type="ECO:0000313" key="3">
    <source>
        <dbReference type="Proteomes" id="UP000237846"/>
    </source>
</evidence>
<feature type="transmembrane region" description="Helical" evidence="1">
    <location>
        <begin position="57"/>
        <end position="77"/>
    </location>
</feature>
<keyword evidence="1" id="KW-0812">Transmembrane</keyword>
<keyword evidence="1" id="KW-1133">Transmembrane helix</keyword>
<protein>
    <submittedName>
        <fullName evidence="2">Uncharacterized protein</fullName>
    </submittedName>
</protein>
<name>A0A2T0PUA4_9ACTN</name>
<dbReference type="Proteomes" id="UP000237846">
    <property type="component" value="Unassembled WGS sequence"/>
</dbReference>
<sequence>MALQHRQPLRITWTHYVRLWTRDRYERAADRLDTELKARTRRMRRALVRPRPLSDRALAGVLLLVGLAGLAAALLLGREISEIALPLAASADGDFPLPAGAGVGGAVLALGAVVFASRRPPGARRAPEHRRADPPRS</sequence>
<organism evidence="2 3">
    <name type="scientific">Allonocardiopsis opalescens</name>
    <dbReference type="NCBI Taxonomy" id="1144618"/>
    <lineage>
        <taxon>Bacteria</taxon>
        <taxon>Bacillati</taxon>
        <taxon>Actinomycetota</taxon>
        <taxon>Actinomycetes</taxon>
        <taxon>Streptosporangiales</taxon>
        <taxon>Allonocardiopsis</taxon>
    </lineage>
</organism>